<dbReference type="InterPro" id="IPR023374">
    <property type="entry name" value="AttH-like_dom_sf"/>
</dbReference>
<dbReference type="Pfam" id="PF07143">
    <property type="entry name" value="CrtC"/>
    <property type="match status" value="1"/>
</dbReference>
<evidence type="ECO:0000313" key="3">
    <source>
        <dbReference type="EMBL" id="KUP92672.1"/>
    </source>
</evidence>
<feature type="signal peptide" evidence="1">
    <location>
        <begin position="1"/>
        <end position="29"/>
    </location>
</feature>
<keyword evidence="1" id="KW-0732">Signal</keyword>
<evidence type="ECO:0000256" key="1">
    <source>
        <dbReference type="SAM" id="SignalP"/>
    </source>
</evidence>
<keyword evidence="4" id="KW-1185">Reference proteome</keyword>
<gene>
    <name evidence="3" type="ORF">TRIHO_26450</name>
</gene>
<organism evidence="3 4">
    <name type="scientific">Tritonibacter horizontis</name>
    <dbReference type="NCBI Taxonomy" id="1768241"/>
    <lineage>
        <taxon>Bacteria</taxon>
        <taxon>Pseudomonadati</taxon>
        <taxon>Pseudomonadota</taxon>
        <taxon>Alphaproteobacteria</taxon>
        <taxon>Rhodobacterales</taxon>
        <taxon>Paracoccaceae</taxon>
        <taxon>Tritonibacter</taxon>
    </lineage>
</organism>
<feature type="domain" description="AttH" evidence="2">
    <location>
        <begin position="67"/>
        <end position="235"/>
    </location>
</feature>
<accession>A0A132BX89</accession>
<dbReference type="SUPFAM" id="SSF159245">
    <property type="entry name" value="AttH-like"/>
    <property type="match status" value="1"/>
</dbReference>
<evidence type="ECO:0000259" key="2">
    <source>
        <dbReference type="Pfam" id="PF07143"/>
    </source>
</evidence>
<dbReference type="AlphaFoldDB" id="A0A132BX89"/>
<comment type="caution">
    <text evidence="3">The sequence shown here is derived from an EMBL/GenBank/DDBJ whole genome shotgun (WGS) entry which is preliminary data.</text>
</comment>
<dbReference type="Gene3D" id="2.40.370.10">
    <property type="entry name" value="AttH-like domain"/>
    <property type="match status" value="2"/>
</dbReference>
<sequence>MIARAYRAVFACISTAILGIVFPALPVSAQTQGYADLGRAATGFAVPTPGVPLQFPADHGAHPDYRIEWWYLTANLQTETGEDLGIQWTLFRSALAPGEGPAWQSPQIWMAHAAVTTPSDHHFAERLGRGGTGQAGVEIAPFTAWIDDWELRAPDASLDRLAVTARSEDFAYALDLAADGPLVLHGSDGYSVKSAQGQASYYYAQPAYQITGQITLPDGSHRVSGTAWLDREWSSQPLAPDQSGWDWFSLRLDSGEALMGFVLRSEQGDFTSGTWITADGTVEPLHPEEFQAAPLAWSEVAGRQIPTRWHVTLDSRQLRVEVGALNPQAWMGTSFAYWEGPVTVSGSHTGRGYLEMTGYGELRSNSPSNRK</sequence>
<dbReference type="Pfam" id="PF17186">
    <property type="entry name" value="Lipocalin_9"/>
    <property type="match status" value="1"/>
</dbReference>
<dbReference type="OrthoDB" id="9770826at2"/>
<feature type="chain" id="PRO_5007288655" evidence="1">
    <location>
        <begin position="30"/>
        <end position="371"/>
    </location>
</feature>
<dbReference type="RefSeq" id="WP_068244392.1">
    <property type="nucleotide sequence ID" value="NZ_LPUY01000074.1"/>
</dbReference>
<name>A0A132BX89_9RHOB</name>
<dbReference type="PANTHER" id="PTHR38591">
    <property type="entry name" value="HYDROLASE"/>
    <property type="match status" value="1"/>
</dbReference>
<dbReference type="EMBL" id="LPUY01000074">
    <property type="protein sequence ID" value="KUP92672.1"/>
    <property type="molecule type" value="Genomic_DNA"/>
</dbReference>
<dbReference type="PANTHER" id="PTHR38591:SF1">
    <property type="entry name" value="BLL1000 PROTEIN"/>
    <property type="match status" value="1"/>
</dbReference>
<dbReference type="Proteomes" id="UP000068382">
    <property type="component" value="Unassembled WGS sequence"/>
</dbReference>
<reference evidence="3 4" key="1">
    <citation type="submission" date="2015-12" db="EMBL/GenBank/DDBJ databases">
        <title>Genome sequence of the marine Rhodobacteraceae strain O3.65, Candidatus Tritonibacter horizontis.</title>
        <authorList>
            <person name="Poehlein A."/>
            <person name="Giebel H.A."/>
            <person name="Voget S."/>
            <person name="Brinkhoff T."/>
        </authorList>
    </citation>
    <scope>NUCLEOTIDE SEQUENCE [LARGE SCALE GENOMIC DNA]</scope>
    <source>
        <strain evidence="3 4">O3.65</strain>
    </source>
</reference>
<proteinExistence type="predicted"/>
<evidence type="ECO:0000313" key="4">
    <source>
        <dbReference type="Proteomes" id="UP000068382"/>
    </source>
</evidence>
<protein>
    <submittedName>
        <fullName evidence="3">Hydroxyneurosporene synthase (CrtC)</fullName>
    </submittedName>
</protein>
<dbReference type="InterPro" id="IPR010791">
    <property type="entry name" value="AttH_dom"/>
</dbReference>
<dbReference type="PATRIC" id="fig|1768241.3.peg.2768"/>